<keyword evidence="1" id="KW-1133">Transmembrane helix</keyword>
<evidence type="ECO:0000256" key="1">
    <source>
        <dbReference type="SAM" id="Phobius"/>
    </source>
</evidence>
<sequence length="211" mass="24479">MEERCSCQETSTASGSSQDKKMDWYYVEVFAPVAKNRSYRLFLAFASFMGFIVYQMDVKSAFLYGTIDEEVYVSQPPGFVDPEHPTRNKKDIMLVQVYVDDIIFGSTNKSWCADFEADAKRFLMAPMDALTPWRQVDRLTKDEELLDVDVHCQFYDRLKFYHVTPKTSHLNAVKRIFKYLKGKPNLGLWYPRDSPLDLEAFSVLSDLVVQS</sequence>
<reference evidence="3" key="1">
    <citation type="journal article" date="2022" name="Int. J. Mol. Sci.">
        <title>Draft Genome of Tanacetum Coccineum: Genomic Comparison of Closely Related Tanacetum-Family Plants.</title>
        <authorList>
            <person name="Yamashiro T."/>
            <person name="Shiraishi A."/>
            <person name="Nakayama K."/>
            <person name="Satake H."/>
        </authorList>
    </citation>
    <scope>NUCLEOTIDE SEQUENCE</scope>
</reference>
<dbReference type="EMBL" id="BQNB010018859">
    <property type="protein sequence ID" value="GJT79028.1"/>
    <property type="molecule type" value="Genomic_DNA"/>
</dbReference>
<reference evidence="3" key="2">
    <citation type="submission" date="2022-01" db="EMBL/GenBank/DDBJ databases">
        <authorList>
            <person name="Yamashiro T."/>
            <person name="Shiraishi A."/>
            <person name="Satake H."/>
            <person name="Nakayama K."/>
        </authorList>
    </citation>
    <scope>NUCLEOTIDE SEQUENCE</scope>
</reference>
<dbReference type="InterPro" id="IPR043502">
    <property type="entry name" value="DNA/RNA_pol_sf"/>
</dbReference>
<evidence type="ECO:0000313" key="3">
    <source>
        <dbReference type="EMBL" id="GJT79028.1"/>
    </source>
</evidence>
<proteinExistence type="predicted"/>
<gene>
    <name evidence="3" type="ORF">Tco_1045753</name>
</gene>
<organism evidence="3 4">
    <name type="scientific">Tanacetum coccineum</name>
    <dbReference type="NCBI Taxonomy" id="301880"/>
    <lineage>
        <taxon>Eukaryota</taxon>
        <taxon>Viridiplantae</taxon>
        <taxon>Streptophyta</taxon>
        <taxon>Embryophyta</taxon>
        <taxon>Tracheophyta</taxon>
        <taxon>Spermatophyta</taxon>
        <taxon>Magnoliopsida</taxon>
        <taxon>eudicotyledons</taxon>
        <taxon>Gunneridae</taxon>
        <taxon>Pentapetalae</taxon>
        <taxon>asterids</taxon>
        <taxon>campanulids</taxon>
        <taxon>Asterales</taxon>
        <taxon>Asteraceae</taxon>
        <taxon>Asteroideae</taxon>
        <taxon>Anthemideae</taxon>
        <taxon>Anthemidinae</taxon>
        <taxon>Tanacetum</taxon>
    </lineage>
</organism>
<dbReference type="Proteomes" id="UP001151760">
    <property type="component" value="Unassembled WGS sequence"/>
</dbReference>
<keyword evidence="1" id="KW-0812">Transmembrane</keyword>
<accession>A0ABQ5GW57</accession>
<keyword evidence="4" id="KW-1185">Reference proteome</keyword>
<feature type="transmembrane region" description="Helical" evidence="1">
    <location>
        <begin position="38"/>
        <end position="54"/>
    </location>
</feature>
<keyword evidence="1" id="KW-0472">Membrane</keyword>
<evidence type="ECO:0000259" key="2">
    <source>
        <dbReference type="Pfam" id="PF07727"/>
    </source>
</evidence>
<comment type="caution">
    <text evidence="3">The sequence shown here is derived from an EMBL/GenBank/DDBJ whole genome shotgun (WGS) entry which is preliminary data.</text>
</comment>
<evidence type="ECO:0000313" key="4">
    <source>
        <dbReference type="Proteomes" id="UP001151760"/>
    </source>
</evidence>
<dbReference type="SUPFAM" id="SSF56672">
    <property type="entry name" value="DNA/RNA polymerases"/>
    <property type="match status" value="1"/>
</dbReference>
<dbReference type="InterPro" id="IPR013103">
    <property type="entry name" value="RVT_2"/>
</dbReference>
<name>A0ABQ5GW57_9ASTR</name>
<feature type="domain" description="Reverse transcriptase Ty1/copia-type" evidence="2">
    <location>
        <begin position="13"/>
        <end position="82"/>
    </location>
</feature>
<protein>
    <submittedName>
        <fullName evidence="3">Retrovirus-related pol polyprotein from transposon TNT 1-94</fullName>
    </submittedName>
</protein>
<dbReference type="Pfam" id="PF07727">
    <property type="entry name" value="RVT_2"/>
    <property type="match status" value="1"/>
</dbReference>